<reference evidence="4 5" key="1">
    <citation type="submission" date="2018-10" db="EMBL/GenBank/DDBJ databases">
        <title>Draft genome sequence of Weissella viridescens UCO-SMC3.</title>
        <authorList>
            <person name="Garcia-Cancino A."/>
            <person name="Espinoza-Monje M."/>
            <person name="Albarracin L."/>
            <person name="Garcia-Castillo V."/>
            <person name="Campos-Martin J."/>
            <person name="Nakano Y."/>
            <person name="Guitierrez-Zamorano C."/>
            <person name="Ikeda-Ohtsubo W."/>
            <person name="Morita H."/>
            <person name="Kitazawa H."/>
            <person name="Villena J."/>
        </authorList>
    </citation>
    <scope>NUCLEOTIDE SEQUENCE [LARGE SCALE GENOMIC DNA]</scope>
    <source>
        <strain evidence="4 5">UCO-SMC3</strain>
    </source>
</reference>
<comment type="caution">
    <text evidence="4">The sequence shown here is derived from an EMBL/GenBank/DDBJ whole genome shotgun (WGS) entry which is preliminary data.</text>
</comment>
<sequence>MKLKKPLIIGGILSVAGVALMCATFNESNFNISWEKGKGLQTVSVRKNQQNFAKDAIKNIDLNVKNQQVTLKQGDTDSWQVKTTSWGGKQSSVNVSDGTLHVTTKDNTQDNMVMTLGDSDTGFTINDYDDESDTTIVVPKNVKLDQVNVTGKDGGVIMDDFKANRIKVQMQDGGARLRNIQSQSMDMSSSDGRMYVENSTFDKLHVTGRDMGISGSGLKLNQASDIKLRDGHVAIDKIQAPGYNLHAKDEIIFESGAKDSKGKYVKIDKDDENNTVTRGNQQRALTINANYSEITLSEHTGLPDDSDDSDSEDDY</sequence>
<feature type="compositionally biased region" description="Acidic residues" evidence="1">
    <location>
        <begin position="304"/>
        <end position="315"/>
    </location>
</feature>
<gene>
    <name evidence="4" type="ORF">D3P96_05685</name>
</gene>
<organism evidence="4 5">
    <name type="scientific">Weissella viridescens</name>
    <name type="common">Lactobacillus viridescens</name>
    <dbReference type="NCBI Taxonomy" id="1629"/>
    <lineage>
        <taxon>Bacteria</taxon>
        <taxon>Bacillati</taxon>
        <taxon>Bacillota</taxon>
        <taxon>Bacilli</taxon>
        <taxon>Lactobacillales</taxon>
        <taxon>Lactobacillaceae</taxon>
        <taxon>Weissella</taxon>
    </lineage>
</organism>
<feature type="domain" description="DUF4097" evidence="3">
    <location>
        <begin position="57"/>
        <end position="242"/>
    </location>
</feature>
<name>A0A3P2RF94_WEIVI</name>
<evidence type="ECO:0000259" key="3">
    <source>
        <dbReference type="Pfam" id="PF13349"/>
    </source>
</evidence>
<dbReference type="OrthoDB" id="2149341at2"/>
<dbReference type="AlphaFoldDB" id="A0A3P2RF94"/>
<accession>A0A3P2RF94</accession>
<dbReference type="Proteomes" id="UP000275836">
    <property type="component" value="Unassembled WGS sequence"/>
</dbReference>
<dbReference type="EMBL" id="RHGY01000005">
    <property type="protein sequence ID" value="RRG17891.1"/>
    <property type="molecule type" value="Genomic_DNA"/>
</dbReference>
<evidence type="ECO:0000313" key="4">
    <source>
        <dbReference type="EMBL" id="RRG17891.1"/>
    </source>
</evidence>
<dbReference type="Pfam" id="PF13349">
    <property type="entry name" value="DUF4097"/>
    <property type="match status" value="1"/>
</dbReference>
<feature type="chain" id="PRO_5018315898" description="DUF4097 domain-containing protein" evidence="2">
    <location>
        <begin position="22"/>
        <end position="315"/>
    </location>
</feature>
<proteinExistence type="predicted"/>
<protein>
    <recommendedName>
        <fullName evidence="3">DUF4097 domain-containing protein</fullName>
    </recommendedName>
</protein>
<evidence type="ECO:0000256" key="2">
    <source>
        <dbReference type="SAM" id="SignalP"/>
    </source>
</evidence>
<dbReference type="RefSeq" id="WP_124943399.1">
    <property type="nucleotide sequence ID" value="NZ_RHGY01000005.1"/>
</dbReference>
<keyword evidence="2" id="KW-0732">Signal</keyword>
<feature type="signal peptide" evidence="2">
    <location>
        <begin position="1"/>
        <end position="21"/>
    </location>
</feature>
<evidence type="ECO:0000256" key="1">
    <source>
        <dbReference type="SAM" id="MobiDB-lite"/>
    </source>
</evidence>
<feature type="region of interest" description="Disordered" evidence="1">
    <location>
        <begin position="295"/>
        <end position="315"/>
    </location>
</feature>
<evidence type="ECO:0000313" key="5">
    <source>
        <dbReference type="Proteomes" id="UP000275836"/>
    </source>
</evidence>
<dbReference type="InterPro" id="IPR025164">
    <property type="entry name" value="Toastrack_DUF4097"/>
</dbReference>